<dbReference type="InterPro" id="IPR051092">
    <property type="entry name" value="FYVE_RhoGEF_PH"/>
</dbReference>
<reference evidence="3 4" key="1">
    <citation type="submission" date="2017-06" db="EMBL/GenBank/DDBJ databases">
        <title>Global population genomics of the pathogenic fungus Cryptococcus neoformans var. grubii.</title>
        <authorList>
            <person name="Cuomo C."/>
            <person name="Litvintseva A."/>
            <person name="Chen Y."/>
            <person name="Young S."/>
            <person name="Zeng Q."/>
            <person name="Chapman S."/>
            <person name="Gujja S."/>
            <person name="Saif S."/>
            <person name="Birren B."/>
        </authorList>
    </citation>
    <scope>NUCLEOTIDE SEQUENCE [LARGE SCALE GENOMIC DNA]</scope>
    <source>
        <strain evidence="3 4">Tu259-1</strain>
    </source>
</reference>
<name>A0A854QED5_CRYNE</name>
<sequence>MSNSLLQHVPSSEFTAVGKQQPATPATPSSPFYTNPGLSWIPQRATRQPPVITDLSVSPSTSPRKVSKLTTSSQCSVENSPASTCLGTPPQPDVSRRSLWFSLYTSHCSSQGQHSLSTGDEEDADDGKYNGEHGPFTDLGMFQPSQPPLASTSISPNDAVDHFATVMQSSQAPPPRPPRRRLPLESQSTRLGTQAHLLASPTPSANIHPSDLLLPRHVHTRSLSPSGDSILTITPSTYASKSHPNDETVRSTVGLDASKTLASSIEAGCTSMGMDQKKRNSVQRRLGALRDLVCDLDFNQSWSTSHTPSEANKLPSTRDSECSSIVDFSIPSRPWSKSEMDISPIFNPLPMRTRPVRADRPKGIFEPDLDLSTIPCLVTDHPIVLHDPDAVFNDLEIRRIQPQKLLKPISQSSIRTDPLGSFSAKPDPPRPALRARKEVFSVAWSGYGRCLEPSSPITSTAPMAGKTWRSTLPSEDVYHQVVNEMGSDEMKRQEIFWEMCETERGFVDSMKMVMKLFASPLKTPHGKWIDGIPDQICGLFDSLQSIINVHASLVRSQQSLNHNHIIDIFAFIDVFRAWVDQLSIHESFLLGFESVTHLIEKNVKDPLSVFGEFVRMQMKAEVLGSMSLPSMLLKPVQRLTKYPLFLKGLLDAIPNSHPAQSCALSLLTKTESMVSSVQAAKVREEDYQSLQVLESRILGLPEGFVLAVKGRKLLGHGRVASVVFGKDGPPPKDAGIIHSRARSGSVHSLRSARTSGYSTISSSTPSTSGLSSSFDFSASQAGSSRTSAFSISSFGSSFYSPSRSNSISTYQPSHPSQTLSRPPSVPSMFSMPRPSSSASMRSSKVRKKEDVSTMLVFDDIVVLGQMEKGVALYGKRRDKRLRVIEGGVGRVLEVKNLTGWGGHDDLLSLTLDTVYSDGIHNPITHFFAMPGNQQITSSPSLRSRSVALKADLNTPTIITFNEFLEILCQGGVAVDAPANGEKEVLQV</sequence>
<feature type="compositionally biased region" description="Low complexity" evidence="1">
    <location>
        <begin position="820"/>
        <end position="842"/>
    </location>
</feature>
<evidence type="ECO:0000313" key="4">
    <source>
        <dbReference type="Proteomes" id="UP000199727"/>
    </source>
</evidence>
<dbReference type="OrthoDB" id="2576182at2759"/>
<dbReference type="AlphaFoldDB" id="A0A854QED5"/>
<dbReference type="Gene3D" id="1.20.900.10">
    <property type="entry name" value="Dbl homology (DH) domain"/>
    <property type="match status" value="1"/>
</dbReference>
<evidence type="ECO:0000256" key="1">
    <source>
        <dbReference type="SAM" id="MobiDB-lite"/>
    </source>
</evidence>
<organism evidence="3 4">
    <name type="scientific">Cryptococcus neoformans Tu259-1</name>
    <dbReference type="NCBI Taxonomy" id="1230072"/>
    <lineage>
        <taxon>Eukaryota</taxon>
        <taxon>Fungi</taxon>
        <taxon>Dikarya</taxon>
        <taxon>Basidiomycota</taxon>
        <taxon>Agaricomycotina</taxon>
        <taxon>Tremellomycetes</taxon>
        <taxon>Tremellales</taxon>
        <taxon>Cryptococcaceae</taxon>
        <taxon>Cryptococcus</taxon>
        <taxon>Cryptococcus neoformans species complex</taxon>
    </lineage>
</organism>
<feature type="region of interest" description="Disordered" evidence="1">
    <location>
        <begin position="1"/>
        <end position="91"/>
    </location>
</feature>
<dbReference type="EMBL" id="AMKT01000041">
    <property type="protein sequence ID" value="OXG22030.1"/>
    <property type="molecule type" value="Genomic_DNA"/>
</dbReference>
<dbReference type="PROSITE" id="PS50010">
    <property type="entry name" value="DH_2"/>
    <property type="match status" value="1"/>
</dbReference>
<dbReference type="InterPro" id="IPR000219">
    <property type="entry name" value="DH_dom"/>
</dbReference>
<feature type="compositionally biased region" description="Low complexity" evidence="1">
    <location>
        <begin position="751"/>
        <end position="775"/>
    </location>
</feature>
<protein>
    <recommendedName>
        <fullName evidence="2">DH domain-containing protein</fullName>
    </recommendedName>
</protein>
<dbReference type="InterPro" id="IPR035899">
    <property type="entry name" value="DBL_dom_sf"/>
</dbReference>
<dbReference type="SUPFAM" id="SSF48065">
    <property type="entry name" value="DBL homology domain (DH-domain)"/>
    <property type="match status" value="1"/>
</dbReference>
<feature type="compositionally biased region" description="Polar residues" evidence="1">
    <location>
        <begin position="21"/>
        <end position="37"/>
    </location>
</feature>
<feature type="region of interest" description="Disordered" evidence="1">
    <location>
        <begin position="805"/>
        <end position="846"/>
    </location>
</feature>
<dbReference type="PANTHER" id="PTHR12673">
    <property type="entry name" value="FACIOGENITAL DYSPLASIA PROTEIN"/>
    <property type="match status" value="1"/>
</dbReference>
<gene>
    <name evidence="3" type="ORF">C361_03458</name>
</gene>
<feature type="domain" description="DH" evidence="2">
    <location>
        <begin position="491"/>
        <end position="680"/>
    </location>
</feature>
<dbReference type="PANTHER" id="PTHR12673:SF159">
    <property type="entry name" value="LD03170P"/>
    <property type="match status" value="1"/>
</dbReference>
<accession>A0A854QED5</accession>
<feature type="region of interest" description="Disordered" evidence="1">
    <location>
        <begin position="731"/>
        <end position="775"/>
    </location>
</feature>
<dbReference type="GO" id="GO:0005085">
    <property type="term" value="F:guanyl-nucleotide exchange factor activity"/>
    <property type="evidence" value="ECO:0007669"/>
    <property type="project" value="InterPro"/>
</dbReference>
<dbReference type="Proteomes" id="UP000199727">
    <property type="component" value="Unassembled WGS sequence"/>
</dbReference>
<dbReference type="GO" id="GO:0005737">
    <property type="term" value="C:cytoplasm"/>
    <property type="evidence" value="ECO:0007669"/>
    <property type="project" value="TreeGrafter"/>
</dbReference>
<dbReference type="CDD" id="cd00160">
    <property type="entry name" value="RhoGEF"/>
    <property type="match status" value="1"/>
</dbReference>
<proteinExistence type="predicted"/>
<dbReference type="SMART" id="SM00325">
    <property type="entry name" value="RhoGEF"/>
    <property type="match status" value="1"/>
</dbReference>
<evidence type="ECO:0000313" key="3">
    <source>
        <dbReference type="EMBL" id="OXG22030.1"/>
    </source>
</evidence>
<comment type="caution">
    <text evidence="3">The sequence shown here is derived from an EMBL/GenBank/DDBJ whole genome shotgun (WGS) entry which is preliminary data.</text>
</comment>
<feature type="compositionally biased region" description="Polar residues" evidence="1">
    <location>
        <begin position="109"/>
        <end position="118"/>
    </location>
</feature>
<feature type="compositionally biased region" description="Polar residues" evidence="1">
    <location>
        <begin position="809"/>
        <end position="819"/>
    </location>
</feature>
<evidence type="ECO:0000259" key="2">
    <source>
        <dbReference type="PROSITE" id="PS50010"/>
    </source>
</evidence>
<dbReference type="Pfam" id="PF00621">
    <property type="entry name" value="RhoGEF"/>
    <property type="match status" value="1"/>
</dbReference>
<feature type="region of interest" description="Disordered" evidence="1">
    <location>
        <begin position="109"/>
        <end position="156"/>
    </location>
</feature>
<feature type="compositionally biased region" description="Polar residues" evidence="1">
    <location>
        <begin position="55"/>
        <end position="86"/>
    </location>
</feature>
<feature type="compositionally biased region" description="Polar residues" evidence="1">
    <location>
        <begin position="1"/>
        <end position="14"/>
    </location>
</feature>